<evidence type="ECO:0000256" key="4">
    <source>
        <dbReference type="ARBA" id="ARBA00022759"/>
    </source>
</evidence>
<gene>
    <name evidence="10" type="ORF">LPAF129_02690</name>
</gene>
<comment type="similarity">
    <text evidence="1">Belongs to the CRISPR-associated Csm3 family.</text>
</comment>
<name>A0ABQ5JEU8_9LACO</name>
<sequence>MTNFSKIKISGNIQVVSGLHIGGSTAFAAIGAVDSPVIKDPITHLPIIPGSTIKGKMRSLLAEAYNEKIATSPNEDHEKIVRLFGATTGGGADKQQIIPSRLLFRDAFLTNKEELEAKNVDSVTEVKFENTINRVNAVASPRQIERVIRGSKFNFELIYDARDATQAKEDLQTIKEGIKLLEVDYLGGSGSRGYGKVEFKNLEAETVFGKFDVSEFNKELER</sequence>
<dbReference type="Proteomes" id="UP001055149">
    <property type="component" value="Unassembled WGS sequence"/>
</dbReference>
<accession>A0ABQ5JEU8</accession>
<evidence type="ECO:0000256" key="5">
    <source>
        <dbReference type="ARBA" id="ARBA00022801"/>
    </source>
</evidence>
<keyword evidence="3" id="KW-0540">Nuclease</keyword>
<organism evidence="10 11">
    <name type="scientific">Ligilactobacillus pabuli</name>
    <dbReference type="NCBI Taxonomy" id="2886039"/>
    <lineage>
        <taxon>Bacteria</taxon>
        <taxon>Bacillati</taxon>
        <taxon>Bacillota</taxon>
        <taxon>Bacilli</taxon>
        <taxon>Lactobacillales</taxon>
        <taxon>Lactobacillaceae</taxon>
        <taxon>Ligilactobacillus</taxon>
    </lineage>
</organism>
<dbReference type="PANTHER" id="PTHR35579">
    <property type="entry name" value="CRISPR SYSTEM CMS ENDORIBONUCLEASE CSM3"/>
    <property type="match status" value="1"/>
</dbReference>
<keyword evidence="6" id="KW-0694">RNA-binding</keyword>
<evidence type="ECO:0000256" key="7">
    <source>
        <dbReference type="ARBA" id="ARBA00023118"/>
    </source>
</evidence>
<dbReference type="RefSeq" id="WP_244054269.1">
    <property type="nucleotide sequence ID" value="NZ_BQXH01000002.1"/>
</dbReference>
<dbReference type="PANTHER" id="PTHR35579:SF3">
    <property type="entry name" value="CRISPR SYSTEM CMS ENDORIBONUCLEASE CSM3"/>
    <property type="match status" value="1"/>
</dbReference>
<evidence type="ECO:0000256" key="1">
    <source>
        <dbReference type="ARBA" id="ARBA00006342"/>
    </source>
</evidence>
<evidence type="ECO:0000256" key="6">
    <source>
        <dbReference type="ARBA" id="ARBA00022884"/>
    </source>
</evidence>
<protein>
    <recommendedName>
        <fullName evidence="2">CRISPR system Cms endoribonuclease Csm3</fullName>
    </recommendedName>
    <alternativeName>
        <fullName evidence="8">CRISPR type III A-associated RAMP protein Csm3</fullName>
    </alternativeName>
</protein>
<evidence type="ECO:0000313" key="11">
    <source>
        <dbReference type="Proteomes" id="UP001055149"/>
    </source>
</evidence>
<evidence type="ECO:0000256" key="3">
    <source>
        <dbReference type="ARBA" id="ARBA00022722"/>
    </source>
</evidence>
<dbReference type="InterPro" id="IPR013412">
    <property type="entry name" value="CRISPR-assoc_RAMP_Csm3"/>
</dbReference>
<dbReference type="Pfam" id="PF03787">
    <property type="entry name" value="RAMPs"/>
    <property type="match status" value="1"/>
</dbReference>
<dbReference type="NCBIfam" id="TIGR02582">
    <property type="entry name" value="cas7_TM1809"/>
    <property type="match status" value="1"/>
</dbReference>
<keyword evidence="5" id="KW-0378">Hydrolase</keyword>
<proteinExistence type="inferred from homology"/>
<feature type="domain" description="CRISPR type III-associated protein" evidence="9">
    <location>
        <begin position="13"/>
        <end position="198"/>
    </location>
</feature>
<keyword evidence="4" id="KW-0255">Endonuclease</keyword>
<dbReference type="EMBL" id="BQXH01000002">
    <property type="protein sequence ID" value="GKS80584.1"/>
    <property type="molecule type" value="Genomic_DNA"/>
</dbReference>
<evidence type="ECO:0000256" key="2">
    <source>
        <dbReference type="ARBA" id="ARBA00022150"/>
    </source>
</evidence>
<keyword evidence="11" id="KW-1185">Reference proteome</keyword>
<dbReference type="InterPro" id="IPR052216">
    <property type="entry name" value="CRISPR_Csm3_endoribonuclease"/>
</dbReference>
<evidence type="ECO:0000313" key="10">
    <source>
        <dbReference type="EMBL" id="GKS80584.1"/>
    </source>
</evidence>
<reference evidence="10" key="1">
    <citation type="journal article" date="2022" name="Int. J. Syst. Evol. Microbiol.">
        <title>A novel species of lactic acid bacteria, Ligilactobacillus pabuli sp. nov., isolated from alfalfa silage.</title>
        <authorList>
            <person name="Tohno M."/>
            <person name="Tanizawa Y."/>
            <person name="Sawada H."/>
            <person name="Sakamoto M."/>
            <person name="Ohkuma M."/>
            <person name="Kobayashi H."/>
        </authorList>
    </citation>
    <scope>NUCLEOTIDE SEQUENCE</scope>
    <source>
        <strain evidence="10">AF129</strain>
    </source>
</reference>
<evidence type="ECO:0000256" key="8">
    <source>
        <dbReference type="ARBA" id="ARBA00033183"/>
    </source>
</evidence>
<comment type="caution">
    <text evidence="10">The sequence shown here is derived from an EMBL/GenBank/DDBJ whole genome shotgun (WGS) entry which is preliminary data.</text>
</comment>
<dbReference type="InterPro" id="IPR005537">
    <property type="entry name" value="RAMP_III_fam"/>
</dbReference>
<keyword evidence="7" id="KW-0051">Antiviral defense</keyword>
<evidence type="ECO:0000259" key="9">
    <source>
        <dbReference type="Pfam" id="PF03787"/>
    </source>
</evidence>